<dbReference type="PANTHER" id="PTHR43877:SF2">
    <property type="entry name" value="AMINOALKYLPHOSPHONATE N-ACETYLTRANSFERASE-RELATED"/>
    <property type="match status" value="1"/>
</dbReference>
<comment type="caution">
    <text evidence="5">The sequence shown here is derived from an EMBL/GenBank/DDBJ whole genome shotgun (WGS) entry which is preliminary data.</text>
</comment>
<evidence type="ECO:0000259" key="3">
    <source>
        <dbReference type="PROSITE" id="PS51186"/>
    </source>
</evidence>
<dbReference type="InterPro" id="IPR050832">
    <property type="entry name" value="Bact_Acetyltransf"/>
</dbReference>
<dbReference type="GO" id="GO:0016747">
    <property type="term" value="F:acyltransferase activity, transferring groups other than amino-acyl groups"/>
    <property type="evidence" value="ECO:0007669"/>
    <property type="project" value="InterPro"/>
</dbReference>
<dbReference type="Gene3D" id="3.40.630.30">
    <property type="match status" value="1"/>
</dbReference>
<dbReference type="EMBL" id="JABUMC010000004">
    <property type="protein sequence ID" value="MBV6546322.1"/>
    <property type="molecule type" value="Genomic_DNA"/>
</dbReference>
<evidence type="ECO:0000256" key="1">
    <source>
        <dbReference type="ARBA" id="ARBA00022679"/>
    </source>
</evidence>
<dbReference type="OrthoDB" id="6057229at2"/>
<organism evidence="5 6">
    <name type="scientific">Ursidibacter maritimus</name>
    <dbReference type="NCBI Taxonomy" id="1331689"/>
    <lineage>
        <taxon>Bacteria</taxon>
        <taxon>Pseudomonadati</taxon>
        <taxon>Pseudomonadota</taxon>
        <taxon>Gammaproteobacteria</taxon>
        <taxon>Pasteurellales</taxon>
        <taxon>Pasteurellaceae</taxon>
        <taxon>Ursidibacter</taxon>
    </lineage>
</organism>
<protein>
    <submittedName>
        <fullName evidence="5">dTDP-4-amino-4,6-dideoxy-D-galactose acyltransferase</fullName>
        <ecNumber evidence="5">2.3.1.210</ecNumber>
    </submittedName>
</protein>
<name>A0A949T4P2_9PAST</name>
<dbReference type="EC" id="2.3.1.210" evidence="5"/>
<dbReference type="PROSITE" id="PS51186">
    <property type="entry name" value="GNAT"/>
    <property type="match status" value="1"/>
</dbReference>
<dbReference type="SUPFAM" id="SSF55729">
    <property type="entry name" value="Acyl-CoA N-acyltransferases (Nat)"/>
    <property type="match status" value="1"/>
</dbReference>
<dbReference type="Pfam" id="PF00583">
    <property type="entry name" value="Acetyltransf_1"/>
    <property type="match status" value="1"/>
</dbReference>
<evidence type="ECO:0000313" key="6">
    <source>
        <dbReference type="Proteomes" id="UP000732858"/>
    </source>
</evidence>
<proteinExistence type="predicted"/>
<keyword evidence="2 5" id="KW-0012">Acyltransferase</keyword>
<dbReference type="NCBIfam" id="NF008212">
    <property type="entry name" value="PRK10975.1"/>
    <property type="match status" value="1"/>
</dbReference>
<accession>A0A949T4P2</accession>
<dbReference type="EMBL" id="JABULY010000004">
    <property type="protein sequence ID" value="MBV6532034.1"/>
    <property type="molecule type" value="Genomic_DNA"/>
</dbReference>
<dbReference type="AlphaFoldDB" id="A0A949T4P2"/>
<dbReference type="PANTHER" id="PTHR43877">
    <property type="entry name" value="AMINOALKYLPHOSPHONATE N-ACETYLTRANSFERASE-RELATED-RELATED"/>
    <property type="match status" value="1"/>
</dbReference>
<reference evidence="5 7" key="1">
    <citation type="journal article" date="2021" name="Mol. Ecol.">
        <title>Polar bear-adapted Ursidibacter maritimus are remarkably conserved after generations in captivity.</title>
        <authorList>
            <person name="Espinosa-Gongora C."/>
            <person name="Hansen M.J."/>
            <person name="Bertelsen M.F."/>
            <person name="Bojesen A.M."/>
        </authorList>
    </citation>
    <scope>NUCLEOTIDE SEQUENCE</scope>
    <source>
        <strain evidence="5">Pb43105x</strain>
        <strain evidence="4 7">Pb43106</strain>
    </source>
</reference>
<sequence>MRIERNQWESDFFGREIYQIYFDEFIPIADINIPHFHQVTSGDILYQAKIPSGDLAKIDFLQAQGFRFVQGEIIFQLDLAKYTKDLTAYPNCRLATAQDLPTLKSLVATAFPNSRFRPPYFTQAENQRFYQQWIENAVKGAFDDLCLIAEQNGELQGAVSLRYNGEQAKIGLLAVSPKHQQQGVGKRLLHSAILQAKAQNATMLEITTQLNNPQAIGLYQTLGAKIVAVNCWFYYLSIY</sequence>
<dbReference type="RefSeq" id="WP_157403581.1">
    <property type="nucleotide sequence ID" value="NZ_JABULY010000004.1"/>
</dbReference>
<dbReference type="Proteomes" id="UP001196379">
    <property type="component" value="Unassembled WGS sequence"/>
</dbReference>
<evidence type="ECO:0000256" key="2">
    <source>
        <dbReference type="ARBA" id="ARBA00023315"/>
    </source>
</evidence>
<dbReference type="InterPro" id="IPR016181">
    <property type="entry name" value="Acyl_CoA_acyltransferase"/>
</dbReference>
<keyword evidence="7" id="KW-1185">Reference proteome</keyword>
<feature type="domain" description="N-acetyltransferase" evidence="3">
    <location>
        <begin position="90"/>
        <end position="239"/>
    </location>
</feature>
<dbReference type="InterPro" id="IPR000182">
    <property type="entry name" value="GNAT_dom"/>
</dbReference>
<keyword evidence="1 5" id="KW-0808">Transferase</keyword>
<evidence type="ECO:0000313" key="5">
    <source>
        <dbReference type="EMBL" id="MBV6546322.1"/>
    </source>
</evidence>
<evidence type="ECO:0000313" key="4">
    <source>
        <dbReference type="EMBL" id="MBV6532034.1"/>
    </source>
</evidence>
<dbReference type="Proteomes" id="UP000732858">
    <property type="component" value="Unassembled WGS sequence"/>
</dbReference>
<evidence type="ECO:0000313" key="7">
    <source>
        <dbReference type="Proteomes" id="UP001196379"/>
    </source>
</evidence>
<dbReference type="CDD" id="cd04301">
    <property type="entry name" value="NAT_SF"/>
    <property type="match status" value="1"/>
</dbReference>
<gene>
    <name evidence="5" type="primary">rffC</name>
    <name evidence="5" type="synonym">wecD</name>
    <name evidence="4" type="ORF">HT657_07800</name>
    <name evidence="5" type="ORF">HT672_03280</name>
</gene>
<dbReference type="GeneID" id="65549489"/>